<dbReference type="InterPro" id="IPR007482">
    <property type="entry name" value="Tyr_Pase-like_PTPLA"/>
</dbReference>
<evidence type="ECO:0000256" key="4">
    <source>
        <dbReference type="ARBA" id="ARBA00013122"/>
    </source>
</evidence>
<dbReference type="EC" id="4.2.1.134" evidence="4"/>
<feature type="transmembrane region" description="Helical" evidence="13">
    <location>
        <begin position="207"/>
        <end position="226"/>
    </location>
</feature>
<evidence type="ECO:0000313" key="15">
    <source>
        <dbReference type="Proteomes" id="UP000011083"/>
    </source>
</evidence>
<dbReference type="RefSeq" id="XP_004342559.1">
    <property type="nucleotide sequence ID" value="XM_004342510.1"/>
</dbReference>
<feature type="transmembrane region" description="Helical" evidence="13">
    <location>
        <begin position="21"/>
        <end position="46"/>
    </location>
</feature>
<keyword evidence="6 13" id="KW-0812">Transmembrane</keyword>
<feature type="transmembrane region" description="Helical" evidence="13">
    <location>
        <begin position="165"/>
        <end position="187"/>
    </location>
</feature>
<accession>L8H5A9</accession>
<reference evidence="14 15" key="1">
    <citation type="journal article" date="2013" name="Genome Biol.">
        <title>Genome of Acanthamoeba castellanii highlights extensive lateral gene transfer and early evolution of tyrosine kinase signaling.</title>
        <authorList>
            <person name="Clarke M."/>
            <person name="Lohan A.J."/>
            <person name="Liu B."/>
            <person name="Lagkouvardos I."/>
            <person name="Roy S."/>
            <person name="Zafar N."/>
            <person name="Bertelli C."/>
            <person name="Schilde C."/>
            <person name="Kianianmomeni A."/>
            <person name="Burglin T.R."/>
            <person name="Frech C."/>
            <person name="Turcotte B."/>
            <person name="Kopec K.O."/>
            <person name="Synnott J.M."/>
            <person name="Choo C."/>
            <person name="Paponov I."/>
            <person name="Finkler A."/>
            <person name="Soon Heng Tan C."/>
            <person name="Hutchins A.P."/>
            <person name="Weinmeier T."/>
            <person name="Rattei T."/>
            <person name="Chu J.S."/>
            <person name="Gimenez G."/>
            <person name="Irimia M."/>
            <person name="Rigden D.J."/>
            <person name="Fitzpatrick D.A."/>
            <person name="Lorenzo-Morales J."/>
            <person name="Bateman A."/>
            <person name="Chiu C.H."/>
            <person name="Tang P."/>
            <person name="Hegemann P."/>
            <person name="Fromm H."/>
            <person name="Raoult D."/>
            <person name="Greub G."/>
            <person name="Miranda-Saavedra D."/>
            <person name="Chen N."/>
            <person name="Nash P."/>
            <person name="Ginger M.L."/>
            <person name="Horn M."/>
            <person name="Schaap P."/>
            <person name="Caler L."/>
            <person name="Loftus B."/>
        </authorList>
    </citation>
    <scope>NUCLEOTIDE SEQUENCE [LARGE SCALE GENOMIC DNA]</scope>
    <source>
        <strain evidence="14 15">Neff</strain>
    </source>
</reference>
<comment type="pathway">
    <text evidence="2">Lipid metabolism; fatty acid biosynthesis.</text>
</comment>
<feature type="transmembrane region" description="Helical" evidence="13">
    <location>
        <begin position="66"/>
        <end position="86"/>
    </location>
</feature>
<dbReference type="EMBL" id="KB007920">
    <property type="protein sequence ID" value="ELR20365.1"/>
    <property type="molecule type" value="Genomic_DNA"/>
</dbReference>
<dbReference type="PANTHER" id="PTHR11035">
    <property type="entry name" value="VERY-LONG-CHAIN (3R)-3-HYDROXYACYL-COA DEHYDRATASE"/>
    <property type="match status" value="1"/>
</dbReference>
<evidence type="ECO:0000256" key="6">
    <source>
        <dbReference type="ARBA" id="ARBA00022692"/>
    </source>
</evidence>
<evidence type="ECO:0000256" key="8">
    <source>
        <dbReference type="ARBA" id="ARBA00022989"/>
    </source>
</evidence>
<keyword evidence="8 13" id="KW-1133">Transmembrane helix</keyword>
<dbReference type="GeneID" id="14921217"/>
<evidence type="ECO:0000313" key="14">
    <source>
        <dbReference type="EMBL" id="ELR20365.1"/>
    </source>
</evidence>
<keyword evidence="5" id="KW-0444">Lipid biosynthesis</keyword>
<dbReference type="KEGG" id="acan:ACA1_186210"/>
<gene>
    <name evidence="14" type="ORF">ACA1_186210</name>
</gene>
<keyword evidence="12" id="KW-0456">Lyase</keyword>
<name>L8H5A9_ACACF</name>
<evidence type="ECO:0000256" key="9">
    <source>
        <dbReference type="ARBA" id="ARBA00023098"/>
    </source>
</evidence>
<evidence type="ECO:0000256" key="2">
    <source>
        <dbReference type="ARBA" id="ARBA00005194"/>
    </source>
</evidence>
<dbReference type="STRING" id="1257118.L8H5A9"/>
<keyword evidence="7" id="KW-0276">Fatty acid metabolism</keyword>
<comment type="subcellular location">
    <subcellularLocation>
        <location evidence="1">Membrane</location>
        <topology evidence="1">Multi-pass membrane protein</topology>
    </subcellularLocation>
</comment>
<dbReference type="GO" id="GO:0030148">
    <property type="term" value="P:sphingolipid biosynthetic process"/>
    <property type="evidence" value="ECO:0007669"/>
    <property type="project" value="TreeGrafter"/>
</dbReference>
<organism evidence="14 15">
    <name type="scientific">Acanthamoeba castellanii (strain ATCC 30010 / Neff)</name>
    <dbReference type="NCBI Taxonomy" id="1257118"/>
    <lineage>
        <taxon>Eukaryota</taxon>
        <taxon>Amoebozoa</taxon>
        <taxon>Discosea</taxon>
        <taxon>Longamoebia</taxon>
        <taxon>Centramoebida</taxon>
        <taxon>Acanthamoebidae</taxon>
        <taxon>Acanthamoeba</taxon>
    </lineage>
</organism>
<dbReference type="GO" id="GO:0030497">
    <property type="term" value="P:fatty acid elongation"/>
    <property type="evidence" value="ECO:0007669"/>
    <property type="project" value="TreeGrafter"/>
</dbReference>
<evidence type="ECO:0000256" key="7">
    <source>
        <dbReference type="ARBA" id="ARBA00022832"/>
    </source>
</evidence>
<keyword evidence="11" id="KW-0275">Fatty acid biosynthesis</keyword>
<keyword evidence="9" id="KW-0443">Lipid metabolism</keyword>
<dbReference type="GO" id="GO:0042761">
    <property type="term" value="P:very long-chain fatty acid biosynthetic process"/>
    <property type="evidence" value="ECO:0007669"/>
    <property type="project" value="TreeGrafter"/>
</dbReference>
<evidence type="ECO:0000256" key="3">
    <source>
        <dbReference type="ARBA" id="ARBA00007811"/>
    </source>
</evidence>
<dbReference type="GO" id="GO:0102158">
    <property type="term" value="F:very-long-chain (3R)-3-hydroxyacyl-CoA dehydratase activity"/>
    <property type="evidence" value="ECO:0007669"/>
    <property type="project" value="UniProtKB-EC"/>
</dbReference>
<dbReference type="Pfam" id="PF04387">
    <property type="entry name" value="PTPLA"/>
    <property type="match status" value="1"/>
</dbReference>
<evidence type="ECO:0000256" key="11">
    <source>
        <dbReference type="ARBA" id="ARBA00023160"/>
    </source>
</evidence>
<dbReference type="UniPathway" id="UPA00094"/>
<evidence type="ECO:0000256" key="12">
    <source>
        <dbReference type="ARBA" id="ARBA00023239"/>
    </source>
</evidence>
<dbReference type="PANTHER" id="PTHR11035:SF35">
    <property type="entry name" value="VERY-LONG-CHAIN (3R)-3-HYDROXYACYL-COA DEHYDRATASE"/>
    <property type="match status" value="1"/>
</dbReference>
<keyword evidence="15" id="KW-1185">Reference proteome</keyword>
<sequence length="253" mass="28633">MGRGATGWEDRRRREATLGGRLVYGYLAAFNVVMAAGWCLVAATLVSSAIYTASPLSALHLAFTNVGSLVLSLQLLVCMEVVHMALAWVPPSTMNPLLLLHCKVLRRLHLLVVAYFGVPQVHQTAALGFVFVHWAVVDLIRYPFYLLNMVRACPPLLKWMRYSEFIVMYPISFTSEMYLWWVMYPYIREWPLEQREGSLEAAAATLYGWLLLAYLAWRVSTFPFNYRRMLRLRGHKDQGGPSPAAVGATTKAD</sequence>
<evidence type="ECO:0000256" key="5">
    <source>
        <dbReference type="ARBA" id="ARBA00022516"/>
    </source>
</evidence>
<evidence type="ECO:0000256" key="13">
    <source>
        <dbReference type="SAM" id="Phobius"/>
    </source>
</evidence>
<evidence type="ECO:0000256" key="10">
    <source>
        <dbReference type="ARBA" id="ARBA00023136"/>
    </source>
</evidence>
<comment type="similarity">
    <text evidence="3">Belongs to the very long-chain fatty acids dehydratase HACD family.</text>
</comment>
<dbReference type="OrthoDB" id="46988at2759"/>
<proteinExistence type="inferred from homology"/>
<evidence type="ECO:0000256" key="1">
    <source>
        <dbReference type="ARBA" id="ARBA00004141"/>
    </source>
</evidence>
<protein>
    <recommendedName>
        <fullName evidence="4">very-long-chain (3R)-3-hydroxyacyl-CoA dehydratase</fullName>
        <ecNumber evidence="4">4.2.1.134</ecNumber>
    </recommendedName>
</protein>
<dbReference type="GO" id="GO:0005789">
    <property type="term" value="C:endoplasmic reticulum membrane"/>
    <property type="evidence" value="ECO:0007669"/>
    <property type="project" value="TreeGrafter"/>
</dbReference>
<dbReference type="Proteomes" id="UP000011083">
    <property type="component" value="Unassembled WGS sequence"/>
</dbReference>
<keyword evidence="10 13" id="KW-0472">Membrane</keyword>
<dbReference type="AlphaFoldDB" id="L8H5A9"/>
<dbReference type="VEuPathDB" id="AmoebaDB:ACA1_186210"/>